<sequence length="191" mass="21476">MSLGDLNLDHLPIQKKLVESVYSAFFPERDVVAAVLLGSLASGAGDRVSDADILIFTKNELHKSASLIFSRFESGKDIFFSFGDFHDTNENGYFKKYIFNDMSSAEIHCLDVSEDFGISRPFKILFDKSGIVAGRLTDEPPPRHEDFPAYYRGDAGLIWELFDCIKWLSRNDTELAKNHIKKLSAAMEAIV</sequence>
<dbReference type="Proteomes" id="UP000473008">
    <property type="component" value="Unassembled WGS sequence"/>
</dbReference>
<dbReference type="RefSeq" id="WP_165012274.1">
    <property type="nucleotide sequence ID" value="NZ_JAALDL010000003.1"/>
</dbReference>
<reference evidence="2 3" key="1">
    <citation type="submission" date="2020-02" db="EMBL/GenBank/DDBJ databases">
        <title>The draft genome of Grimontia sedimenta sp. nov., isolated from benthic sediments near coral reefs south of Kuwait.</title>
        <authorList>
            <person name="Mahmoud H.M."/>
            <person name="Jose L."/>
            <person name="Eapen S."/>
        </authorList>
    </citation>
    <scope>NUCLEOTIDE SEQUENCE [LARGE SCALE GENOMIC DNA]</scope>
    <source>
        <strain evidence="2 3">S25</strain>
    </source>
</reference>
<dbReference type="AlphaFoldDB" id="A0A6M1RD20"/>
<dbReference type="Gene3D" id="3.30.460.10">
    <property type="entry name" value="Beta Polymerase, domain 2"/>
    <property type="match status" value="1"/>
</dbReference>
<dbReference type="EMBL" id="JAALDL010000003">
    <property type="protein sequence ID" value="NGN97272.1"/>
    <property type="molecule type" value="Genomic_DNA"/>
</dbReference>
<protein>
    <recommendedName>
        <fullName evidence="1">Polymerase nucleotidyl transferase domain-containing protein</fullName>
    </recommendedName>
</protein>
<evidence type="ECO:0000313" key="3">
    <source>
        <dbReference type="Proteomes" id="UP000473008"/>
    </source>
</evidence>
<evidence type="ECO:0000313" key="2">
    <source>
        <dbReference type="EMBL" id="NGN97272.1"/>
    </source>
</evidence>
<feature type="domain" description="Polymerase nucleotidyl transferase" evidence="1">
    <location>
        <begin position="28"/>
        <end position="72"/>
    </location>
</feature>
<dbReference type="InterPro" id="IPR043519">
    <property type="entry name" value="NT_sf"/>
</dbReference>
<proteinExistence type="predicted"/>
<accession>A0A6M1RD20</accession>
<dbReference type="Pfam" id="PF01909">
    <property type="entry name" value="NTP_transf_2"/>
    <property type="match status" value="1"/>
</dbReference>
<gene>
    <name evidence="2" type="ORF">G5S52_06245</name>
</gene>
<dbReference type="InterPro" id="IPR002934">
    <property type="entry name" value="Polymerase_NTP_transf_dom"/>
</dbReference>
<evidence type="ECO:0000259" key="1">
    <source>
        <dbReference type="Pfam" id="PF01909"/>
    </source>
</evidence>
<dbReference type="GO" id="GO:0016779">
    <property type="term" value="F:nucleotidyltransferase activity"/>
    <property type="evidence" value="ECO:0007669"/>
    <property type="project" value="InterPro"/>
</dbReference>
<name>A0A6M1RD20_9GAMM</name>
<keyword evidence="3" id="KW-1185">Reference proteome</keyword>
<dbReference type="SUPFAM" id="SSF81301">
    <property type="entry name" value="Nucleotidyltransferase"/>
    <property type="match status" value="1"/>
</dbReference>
<organism evidence="2 3">
    <name type="scientific">Grimontia sedimenti</name>
    <dbReference type="NCBI Taxonomy" id="2711294"/>
    <lineage>
        <taxon>Bacteria</taxon>
        <taxon>Pseudomonadati</taxon>
        <taxon>Pseudomonadota</taxon>
        <taxon>Gammaproteobacteria</taxon>
        <taxon>Vibrionales</taxon>
        <taxon>Vibrionaceae</taxon>
        <taxon>Grimontia</taxon>
    </lineage>
</organism>
<comment type="caution">
    <text evidence="2">The sequence shown here is derived from an EMBL/GenBank/DDBJ whole genome shotgun (WGS) entry which is preliminary data.</text>
</comment>